<proteinExistence type="predicted"/>
<evidence type="ECO:0000313" key="3">
    <source>
        <dbReference type="Proteomes" id="UP000006732"/>
    </source>
</evidence>
<name>A1AP83_PELPD</name>
<evidence type="ECO:0000256" key="1">
    <source>
        <dbReference type="SAM" id="Phobius"/>
    </source>
</evidence>
<keyword evidence="3" id="KW-1185">Reference proteome</keyword>
<feature type="transmembrane region" description="Helical" evidence="1">
    <location>
        <begin position="36"/>
        <end position="55"/>
    </location>
</feature>
<evidence type="ECO:0000313" key="2">
    <source>
        <dbReference type="EMBL" id="ABK99153.1"/>
    </source>
</evidence>
<dbReference type="OrthoDB" id="5387579at2"/>
<feature type="transmembrane region" description="Helical" evidence="1">
    <location>
        <begin position="144"/>
        <end position="167"/>
    </location>
</feature>
<dbReference type="HOGENOM" id="CLU_1486792_0_0_7"/>
<feature type="transmembrane region" description="Helical" evidence="1">
    <location>
        <begin position="62"/>
        <end position="81"/>
    </location>
</feature>
<feature type="transmembrane region" description="Helical" evidence="1">
    <location>
        <begin position="87"/>
        <end position="106"/>
    </location>
</feature>
<dbReference type="RefSeq" id="WP_011735443.1">
    <property type="nucleotide sequence ID" value="NC_008609.1"/>
</dbReference>
<organism evidence="2 3">
    <name type="scientific">Pelobacter propionicus (strain DSM 2379 / NBRC 103807 / OttBd1)</name>
    <dbReference type="NCBI Taxonomy" id="338966"/>
    <lineage>
        <taxon>Bacteria</taxon>
        <taxon>Pseudomonadati</taxon>
        <taxon>Thermodesulfobacteriota</taxon>
        <taxon>Desulfuromonadia</taxon>
        <taxon>Desulfuromonadales</taxon>
        <taxon>Desulfuromonadaceae</taxon>
        <taxon>Pelobacter</taxon>
    </lineage>
</organism>
<sequence length="183" mass="19567">MKQENIFLWGRFTLREALLLGFCATFIVLTRAALRIHFSLPGHSMFFLIFFLLMARGCVPKIGASTLVGIVAGLVCMMLGMTKMGPLVIANFILPAIVIDIAGAIYPPLPTRYLACLLAGILASLCKALTGIGLDLLLGLETEIIVQHIILTSVGSACFGAAGSLLVPSVIRRLQANRLIPST</sequence>
<feature type="transmembrane region" description="Helical" evidence="1">
    <location>
        <begin position="113"/>
        <end position="138"/>
    </location>
</feature>
<dbReference type="AlphaFoldDB" id="A1AP83"/>
<dbReference type="EMBL" id="CP000482">
    <property type="protein sequence ID" value="ABK99153.1"/>
    <property type="molecule type" value="Genomic_DNA"/>
</dbReference>
<keyword evidence="1" id="KW-0812">Transmembrane</keyword>
<dbReference type="STRING" id="338966.Ppro_1538"/>
<dbReference type="Proteomes" id="UP000006732">
    <property type="component" value="Chromosome"/>
</dbReference>
<feature type="transmembrane region" description="Helical" evidence="1">
    <location>
        <begin position="12"/>
        <end position="30"/>
    </location>
</feature>
<gene>
    <name evidence="2" type="ordered locus">Ppro_1538</name>
</gene>
<dbReference type="KEGG" id="ppd:Ppro_1538"/>
<reference evidence="2 3" key="1">
    <citation type="submission" date="2006-10" db="EMBL/GenBank/DDBJ databases">
        <title>Complete sequence of chromosome of Pelobacter propionicus DSM 2379.</title>
        <authorList>
            <consortium name="US DOE Joint Genome Institute"/>
            <person name="Copeland A."/>
            <person name="Lucas S."/>
            <person name="Lapidus A."/>
            <person name="Barry K."/>
            <person name="Detter J.C."/>
            <person name="Glavina del Rio T."/>
            <person name="Hammon N."/>
            <person name="Israni S."/>
            <person name="Dalin E."/>
            <person name="Tice H."/>
            <person name="Pitluck S."/>
            <person name="Saunders E."/>
            <person name="Brettin T."/>
            <person name="Bruce D."/>
            <person name="Han C."/>
            <person name="Tapia R."/>
            <person name="Schmutz J."/>
            <person name="Larimer F."/>
            <person name="Land M."/>
            <person name="Hauser L."/>
            <person name="Kyrpides N."/>
            <person name="Kim E."/>
            <person name="Lovley D."/>
            <person name="Richardson P."/>
        </authorList>
    </citation>
    <scope>NUCLEOTIDE SEQUENCE [LARGE SCALE GENOMIC DNA]</scope>
    <source>
        <strain evidence="3">DSM 2379 / NBRC 103807 / OttBd1</strain>
    </source>
</reference>
<accession>A1AP83</accession>
<keyword evidence="1" id="KW-0472">Membrane</keyword>
<dbReference type="eggNOG" id="ENOG503355Y">
    <property type="taxonomic scope" value="Bacteria"/>
</dbReference>
<protein>
    <submittedName>
        <fullName evidence="2">Uncharacterized protein</fullName>
    </submittedName>
</protein>
<keyword evidence="1" id="KW-1133">Transmembrane helix</keyword>